<sequence length="121" mass="13826">MHYLFAAPLFRSEPLSHQHLHGRRFGDAGAHECREIPIERSSLAHPQSETFRLNAFLNMMENDAEILFSIGPLNPLPYLETNEKGEGSEMGRKVEMITKEQQHNNTPRSLSERQQSAQQKG</sequence>
<dbReference type="AlphaFoldDB" id="A0AAV4WA74"/>
<gene>
    <name evidence="2" type="ORF">CDAR_448901</name>
</gene>
<name>A0AAV4WA74_9ARAC</name>
<feature type="compositionally biased region" description="Basic and acidic residues" evidence="1">
    <location>
        <begin position="81"/>
        <end position="102"/>
    </location>
</feature>
<organism evidence="2 3">
    <name type="scientific">Caerostris darwini</name>
    <dbReference type="NCBI Taxonomy" id="1538125"/>
    <lineage>
        <taxon>Eukaryota</taxon>
        <taxon>Metazoa</taxon>
        <taxon>Ecdysozoa</taxon>
        <taxon>Arthropoda</taxon>
        <taxon>Chelicerata</taxon>
        <taxon>Arachnida</taxon>
        <taxon>Araneae</taxon>
        <taxon>Araneomorphae</taxon>
        <taxon>Entelegynae</taxon>
        <taxon>Araneoidea</taxon>
        <taxon>Araneidae</taxon>
        <taxon>Caerostris</taxon>
    </lineage>
</organism>
<feature type="compositionally biased region" description="Polar residues" evidence="1">
    <location>
        <begin position="103"/>
        <end position="121"/>
    </location>
</feature>
<dbReference type="Proteomes" id="UP001054837">
    <property type="component" value="Unassembled WGS sequence"/>
</dbReference>
<reference evidence="2 3" key="1">
    <citation type="submission" date="2021-06" db="EMBL/GenBank/DDBJ databases">
        <title>Caerostris darwini draft genome.</title>
        <authorList>
            <person name="Kono N."/>
            <person name="Arakawa K."/>
        </authorList>
    </citation>
    <scope>NUCLEOTIDE SEQUENCE [LARGE SCALE GENOMIC DNA]</scope>
</reference>
<proteinExistence type="predicted"/>
<feature type="region of interest" description="Disordered" evidence="1">
    <location>
        <begin position="80"/>
        <end position="121"/>
    </location>
</feature>
<evidence type="ECO:0000313" key="3">
    <source>
        <dbReference type="Proteomes" id="UP001054837"/>
    </source>
</evidence>
<protein>
    <submittedName>
        <fullName evidence="2">Uncharacterized protein</fullName>
    </submittedName>
</protein>
<accession>A0AAV4WA74</accession>
<dbReference type="EMBL" id="BPLQ01014439">
    <property type="protein sequence ID" value="GIY79716.1"/>
    <property type="molecule type" value="Genomic_DNA"/>
</dbReference>
<evidence type="ECO:0000313" key="2">
    <source>
        <dbReference type="EMBL" id="GIY79716.1"/>
    </source>
</evidence>
<comment type="caution">
    <text evidence="2">The sequence shown here is derived from an EMBL/GenBank/DDBJ whole genome shotgun (WGS) entry which is preliminary data.</text>
</comment>
<evidence type="ECO:0000256" key="1">
    <source>
        <dbReference type="SAM" id="MobiDB-lite"/>
    </source>
</evidence>
<keyword evidence="3" id="KW-1185">Reference proteome</keyword>